<comment type="caution">
    <text evidence="2">The sequence shown here is derived from an EMBL/GenBank/DDBJ whole genome shotgun (WGS) entry which is preliminary data.</text>
</comment>
<dbReference type="Proteomes" id="UP001152888">
    <property type="component" value="Unassembled WGS sequence"/>
</dbReference>
<evidence type="ECO:0008006" key="4">
    <source>
        <dbReference type="Google" id="ProtNLM"/>
    </source>
</evidence>
<proteinExistence type="predicted"/>
<feature type="region of interest" description="Disordered" evidence="1">
    <location>
        <begin position="36"/>
        <end position="101"/>
    </location>
</feature>
<name>A0A9P0K1J5_ACAOB</name>
<protein>
    <recommendedName>
        <fullName evidence="4">PHD finger protein 10</fullName>
    </recommendedName>
</protein>
<dbReference type="CDD" id="cd21085">
    <property type="entry name" value="WH_NTD_PHF10"/>
    <property type="match status" value="1"/>
</dbReference>
<evidence type="ECO:0000256" key="1">
    <source>
        <dbReference type="SAM" id="MobiDB-lite"/>
    </source>
</evidence>
<evidence type="ECO:0000313" key="2">
    <source>
        <dbReference type="EMBL" id="CAH1965522.1"/>
    </source>
</evidence>
<feature type="compositionally biased region" description="Low complexity" evidence="1">
    <location>
        <begin position="423"/>
        <end position="444"/>
    </location>
</feature>
<feature type="compositionally biased region" description="Polar residues" evidence="1">
    <location>
        <begin position="82"/>
        <end position="94"/>
    </location>
</feature>
<dbReference type="AlphaFoldDB" id="A0A9P0K1J5"/>
<accession>A0A9P0K1J5</accession>
<feature type="compositionally biased region" description="Polar residues" evidence="1">
    <location>
        <begin position="164"/>
        <end position="185"/>
    </location>
</feature>
<feature type="region of interest" description="Disordered" evidence="1">
    <location>
        <begin position="164"/>
        <end position="201"/>
    </location>
</feature>
<gene>
    <name evidence="2" type="ORF">ACAOBT_LOCUS6386</name>
</gene>
<feature type="compositionally biased region" description="Basic and acidic residues" evidence="1">
    <location>
        <begin position="51"/>
        <end position="68"/>
    </location>
</feature>
<keyword evidence="3" id="KW-1185">Reference proteome</keyword>
<evidence type="ECO:0000313" key="3">
    <source>
        <dbReference type="Proteomes" id="UP001152888"/>
    </source>
</evidence>
<dbReference type="EMBL" id="CAKOFQ010006726">
    <property type="protein sequence ID" value="CAH1965522.1"/>
    <property type="molecule type" value="Genomic_DNA"/>
</dbReference>
<dbReference type="OrthoDB" id="1903104at2759"/>
<organism evidence="2 3">
    <name type="scientific">Acanthoscelides obtectus</name>
    <name type="common">Bean weevil</name>
    <name type="synonym">Bruchus obtectus</name>
    <dbReference type="NCBI Taxonomy" id="200917"/>
    <lineage>
        <taxon>Eukaryota</taxon>
        <taxon>Metazoa</taxon>
        <taxon>Ecdysozoa</taxon>
        <taxon>Arthropoda</taxon>
        <taxon>Hexapoda</taxon>
        <taxon>Insecta</taxon>
        <taxon>Pterygota</taxon>
        <taxon>Neoptera</taxon>
        <taxon>Endopterygota</taxon>
        <taxon>Coleoptera</taxon>
        <taxon>Polyphaga</taxon>
        <taxon>Cucujiformia</taxon>
        <taxon>Chrysomeloidea</taxon>
        <taxon>Chrysomelidae</taxon>
        <taxon>Bruchinae</taxon>
        <taxon>Bruchini</taxon>
        <taxon>Acanthoscelides</taxon>
    </lineage>
</organism>
<feature type="region of interest" description="Disordered" evidence="1">
    <location>
        <begin position="410"/>
        <end position="446"/>
    </location>
</feature>
<reference evidence="2" key="1">
    <citation type="submission" date="2022-03" db="EMBL/GenBank/DDBJ databases">
        <authorList>
            <person name="Sayadi A."/>
        </authorList>
    </citation>
    <scope>NUCLEOTIDE SEQUENCE</scope>
</reference>
<sequence>MLVDEIIDLDPDPPEAPKVAPVEIEVRPVEVKVRSQIARRGGRRGVGGRRPTTERRVVTVPEVEDKSSTETTPLPSPKPPSERTSTPATPQAKSPNPDVPMLEMPLPELTVNVTDIGPAMASTSSANDVILVDEETRMSADTNSRAQTPAKQVVSEVITIDESQSCSVQSTGNNSESSKTPSFRSNKAPRLEVQENESMSGISPDQLTEYYWNGNGPFMLQEQVAQYLGIKSFKRKYPGIMRRPLDIQERDYIREKGLASDHMCDLGLTAVNAADILDIMYADFQDKYEEYCKNLRDKQAKELINKQKAMNLATSHEKSKADVMSQAVQSAAQWNTNFNKTRREQRRACMDLQTLTVHYPKGRMKPILNPTVGNYPVSLVPGQFVDYFKEFTPTEINNLPLNTMLYDELHRIPPDDSEDSGSESDSSSGSDSSSSGSDSDSSSGVEDCKLCKHTALKKSPNPHATASATPVIVSTAVPVTVATVIPVTK</sequence>